<dbReference type="InterPro" id="IPR041895">
    <property type="entry name" value="ArdA_dom1"/>
</dbReference>
<evidence type="ECO:0000313" key="1">
    <source>
        <dbReference type="EMBL" id="WEK21326.1"/>
    </source>
</evidence>
<dbReference type="Gene3D" id="3.10.20.480">
    <property type="entry name" value="Antirestriction protein ArdA, domain 1"/>
    <property type="match status" value="1"/>
</dbReference>
<dbReference type="AlphaFoldDB" id="A0AAJ5WCX5"/>
<proteinExistence type="predicted"/>
<dbReference type="Gene3D" id="1.10.10.1190">
    <property type="entry name" value="Antirestriction protein ArdA, domain 3"/>
    <property type="match status" value="1"/>
</dbReference>
<evidence type="ECO:0000313" key="2">
    <source>
        <dbReference type="Proteomes" id="UP001214530"/>
    </source>
</evidence>
<dbReference type="EMBL" id="CP119313">
    <property type="protein sequence ID" value="WEK21326.1"/>
    <property type="molecule type" value="Genomic_DNA"/>
</dbReference>
<gene>
    <name evidence="1" type="ORF">P0Y49_09250</name>
</gene>
<name>A0AAJ5WCX5_9SPHI</name>
<dbReference type="Proteomes" id="UP001214530">
    <property type="component" value="Chromosome"/>
</dbReference>
<dbReference type="Pfam" id="PF07275">
    <property type="entry name" value="ArdA"/>
    <property type="match status" value="1"/>
</dbReference>
<sequence>MIILSEARIYVGTYAKYNDGSIEGDWLDLDRFSNIEEFYEACEELHADEEDPEYMFQDYENIPEGLINESWFSSNFFEVRDGLDQLEEKELEPFFIWFNNGHYNLDSDDIDDLISSFKDEYQGQYDSDEDFAREFVDLRDDLSDFARTYFDYEAYARDLFCGDYWSDNGYVFSSN</sequence>
<organism evidence="1 2">
    <name type="scientific">Candidatus Pedobacter colombiensis</name>
    <dbReference type="NCBI Taxonomy" id="3121371"/>
    <lineage>
        <taxon>Bacteria</taxon>
        <taxon>Pseudomonadati</taxon>
        <taxon>Bacteroidota</taxon>
        <taxon>Sphingobacteriia</taxon>
        <taxon>Sphingobacteriales</taxon>
        <taxon>Sphingobacteriaceae</taxon>
        <taxon>Pedobacter</taxon>
    </lineage>
</organism>
<dbReference type="InterPro" id="IPR041893">
    <property type="entry name" value="ArdA_dom3"/>
</dbReference>
<dbReference type="InterPro" id="IPR009899">
    <property type="entry name" value="ArdA"/>
</dbReference>
<accession>A0AAJ5WCX5</accession>
<protein>
    <submittedName>
        <fullName evidence="1">Antirestriction protein ArdA</fullName>
    </submittedName>
</protein>
<reference evidence="1" key="1">
    <citation type="submission" date="2023-03" db="EMBL/GenBank/DDBJ databases">
        <title>Andean soil-derived lignocellulolytic bacterial consortium as a source of novel taxa and putative plastic-active enzymes.</title>
        <authorList>
            <person name="Diaz-Garcia L."/>
            <person name="Chuvochina M."/>
            <person name="Feuerriegel G."/>
            <person name="Bunk B."/>
            <person name="Sproer C."/>
            <person name="Streit W.R."/>
            <person name="Rodriguez L.M."/>
            <person name="Overmann J."/>
            <person name="Jimenez D.J."/>
        </authorList>
    </citation>
    <scope>NUCLEOTIDE SEQUENCE</scope>
    <source>
        <strain evidence="1">MAG 3858</strain>
    </source>
</reference>